<feature type="domain" description="C2H2-type" evidence="11">
    <location>
        <begin position="517"/>
        <end position="545"/>
    </location>
</feature>
<evidence type="ECO:0000256" key="5">
    <source>
        <dbReference type="ARBA" id="ARBA00022833"/>
    </source>
</evidence>
<dbReference type="GO" id="GO:0008270">
    <property type="term" value="F:zinc ion binding"/>
    <property type="evidence" value="ECO:0007669"/>
    <property type="project" value="UniProtKB-KW"/>
</dbReference>
<evidence type="ECO:0000256" key="8">
    <source>
        <dbReference type="ARBA" id="ARBA00023242"/>
    </source>
</evidence>
<dbReference type="OrthoDB" id="6382200at2759"/>
<protein>
    <recommendedName>
        <fullName evidence="11">C2H2-type domain-containing protein</fullName>
    </recommendedName>
</protein>
<evidence type="ECO:0000256" key="4">
    <source>
        <dbReference type="ARBA" id="ARBA00022771"/>
    </source>
</evidence>
<dbReference type="PANTHER" id="PTHR24394">
    <property type="entry name" value="ZINC FINGER PROTEIN"/>
    <property type="match status" value="1"/>
</dbReference>
<feature type="compositionally biased region" description="Basic residues" evidence="10">
    <location>
        <begin position="580"/>
        <end position="593"/>
    </location>
</feature>
<feature type="domain" description="C2H2-type" evidence="11">
    <location>
        <begin position="437"/>
        <end position="459"/>
    </location>
</feature>
<feature type="region of interest" description="Disordered" evidence="10">
    <location>
        <begin position="719"/>
        <end position="776"/>
    </location>
</feature>
<dbReference type="PANTHER" id="PTHR24394:SF48">
    <property type="entry name" value="ZINC FINGER PROTEIN 771"/>
    <property type="match status" value="1"/>
</dbReference>
<feature type="compositionally biased region" description="Polar residues" evidence="10">
    <location>
        <begin position="725"/>
        <end position="735"/>
    </location>
</feature>
<keyword evidence="2" id="KW-0479">Metal-binding</keyword>
<feature type="domain" description="C2H2-type" evidence="11">
    <location>
        <begin position="463"/>
        <end position="490"/>
    </location>
</feature>
<feature type="region of interest" description="Disordered" evidence="10">
    <location>
        <begin position="580"/>
        <end position="599"/>
    </location>
</feature>
<keyword evidence="7" id="KW-0804">Transcription</keyword>
<dbReference type="InterPro" id="IPR013087">
    <property type="entry name" value="Znf_C2H2_type"/>
</dbReference>
<sequence>MKRSSVRSELNRFSCQSSSLRSAKAEFRSRILYEDPVEVHSYVDQQDYSMNTVNVTTHYDRSSVIGYSQHQDQHVYHQSFSDQDSYGVPYSLPDPGMLDDVLMPSSEFRYPNLNAITDFCASFNDCSPGVDRYPPYVTDPGVELGGEYSGHDQQLDYRDVESPVQHYSGSTVCESTFDYIPLSDLTFRDDVHHGVDVDVGFMRRDESSEHLYHDEVSYGGELDLSTNVPLPPEPVPHEDLSGASADEHIRFVHSIPKKRKLPDAVREAMNMFNPGVDDAQKLTPVESHQPAEPPLSEDLALLDDLPDLGDFEMAQLMSTMRKKKGVGFGKSSSKPVPPVAVKKEPLDLPKKRIRAYEDQTESSSMSLTPVSTPLESDVQKAEDVQETSLPHKKRISKTLISDSIDEDSASPSVEDSAGMGHLDVKNESPKGSKKQNFKCKKCNESFYSRQNLSAHQKTHVNVFTCQLCKSDFEAQNEFYEHLKSHYEGNDKDPENSILPANKVVESDESSVAPPGEFACSICEAKFVFRHRLGKHMKKMHNTKLPREARKKPKEVPSKNNCPECGKFFAKKNSLYYHLRSHNPNRNTAKKTTKHPNTESLSIKDATSVKSEVFDEISDLLPGGNEAWKNPGEPFQETNEPTCKVFLVKEDKMSFGSMRKEAQLLEDRISMQEWIQMEATYPLLRTWFNLEELQQEVSIKTEEIKEHMYSTKNLADEHAEHGEQAGLNNPPSSVSESDQELIKEEMIWRKKRMSATRRKKSQSTSGPSNSKDDAPVKKLGKSILATSYLKEQCASLQLDELNKQNCVTVNDVLKEKSCHPYDDIEAPVRLGEWPPIHVEVAIFEGMGVQNPHWEPQKIKTLTLTNSELHCPTGLQSIIFIFLTTAFNKLQPKEN</sequence>
<feature type="compositionally biased region" description="Polar residues" evidence="10">
    <location>
        <begin position="361"/>
        <end position="374"/>
    </location>
</feature>
<evidence type="ECO:0000256" key="2">
    <source>
        <dbReference type="ARBA" id="ARBA00022723"/>
    </source>
</evidence>
<dbReference type="InterPro" id="IPR036236">
    <property type="entry name" value="Znf_C2H2_sf"/>
</dbReference>
<feature type="domain" description="C2H2-type" evidence="11">
    <location>
        <begin position="559"/>
        <end position="586"/>
    </location>
</feature>
<dbReference type="Proteomes" id="UP000678499">
    <property type="component" value="Unassembled WGS sequence"/>
</dbReference>
<accession>A0A7R9BSD8</accession>
<comment type="subcellular location">
    <subcellularLocation>
        <location evidence="1">Nucleus</location>
    </subcellularLocation>
</comment>
<dbReference type="SUPFAM" id="SSF57667">
    <property type="entry name" value="beta-beta-alpha zinc fingers"/>
    <property type="match status" value="2"/>
</dbReference>
<evidence type="ECO:0000256" key="7">
    <source>
        <dbReference type="ARBA" id="ARBA00023163"/>
    </source>
</evidence>
<keyword evidence="13" id="KW-1185">Reference proteome</keyword>
<keyword evidence="4 9" id="KW-0863">Zinc-finger</keyword>
<keyword evidence="3" id="KW-0677">Repeat</keyword>
<evidence type="ECO:0000256" key="10">
    <source>
        <dbReference type="SAM" id="MobiDB-lite"/>
    </source>
</evidence>
<feature type="region of interest" description="Disordered" evidence="10">
    <location>
        <begin position="325"/>
        <end position="435"/>
    </location>
</feature>
<evidence type="ECO:0000313" key="13">
    <source>
        <dbReference type="Proteomes" id="UP000678499"/>
    </source>
</evidence>
<dbReference type="GO" id="GO:0005634">
    <property type="term" value="C:nucleus"/>
    <property type="evidence" value="ECO:0007669"/>
    <property type="project" value="UniProtKB-SubCell"/>
</dbReference>
<evidence type="ECO:0000313" key="12">
    <source>
        <dbReference type="EMBL" id="CAD7280675.1"/>
    </source>
</evidence>
<keyword evidence="6" id="KW-0805">Transcription regulation</keyword>
<feature type="compositionally biased region" description="Basic residues" evidence="10">
    <location>
        <begin position="748"/>
        <end position="760"/>
    </location>
</feature>
<evidence type="ECO:0000256" key="9">
    <source>
        <dbReference type="PROSITE-ProRule" id="PRU00042"/>
    </source>
</evidence>
<dbReference type="GO" id="GO:0000981">
    <property type="term" value="F:DNA-binding transcription factor activity, RNA polymerase II-specific"/>
    <property type="evidence" value="ECO:0007669"/>
    <property type="project" value="TreeGrafter"/>
</dbReference>
<keyword evidence="5" id="KW-0862">Zinc</keyword>
<dbReference type="Gene3D" id="3.30.160.60">
    <property type="entry name" value="Classic Zinc Finger"/>
    <property type="match status" value="2"/>
</dbReference>
<dbReference type="EMBL" id="OA884355">
    <property type="protein sequence ID" value="CAD7280675.1"/>
    <property type="molecule type" value="Genomic_DNA"/>
</dbReference>
<dbReference type="GO" id="GO:0003677">
    <property type="term" value="F:DNA binding"/>
    <property type="evidence" value="ECO:0007669"/>
    <property type="project" value="UniProtKB-KW"/>
</dbReference>
<name>A0A7R9BSD8_9CRUS</name>
<dbReference type="Pfam" id="PF00096">
    <property type="entry name" value="zf-C2H2"/>
    <property type="match status" value="2"/>
</dbReference>
<dbReference type="PROSITE" id="PS00028">
    <property type="entry name" value="ZINC_FINGER_C2H2_1"/>
    <property type="match status" value="4"/>
</dbReference>
<evidence type="ECO:0000256" key="1">
    <source>
        <dbReference type="ARBA" id="ARBA00004123"/>
    </source>
</evidence>
<evidence type="ECO:0000256" key="3">
    <source>
        <dbReference type="ARBA" id="ARBA00022737"/>
    </source>
</evidence>
<keyword evidence="8" id="KW-0539">Nucleus</keyword>
<dbReference type="SMART" id="SM00355">
    <property type="entry name" value="ZnF_C2H2"/>
    <property type="match status" value="4"/>
</dbReference>
<evidence type="ECO:0000256" key="6">
    <source>
        <dbReference type="ARBA" id="ARBA00023015"/>
    </source>
</evidence>
<dbReference type="PROSITE" id="PS50157">
    <property type="entry name" value="ZINC_FINGER_C2H2_2"/>
    <property type="match status" value="4"/>
</dbReference>
<proteinExistence type="predicted"/>
<reference evidence="12" key="1">
    <citation type="submission" date="2020-11" db="EMBL/GenBank/DDBJ databases">
        <authorList>
            <person name="Tran Van P."/>
        </authorList>
    </citation>
    <scope>NUCLEOTIDE SEQUENCE</scope>
</reference>
<evidence type="ECO:0000259" key="11">
    <source>
        <dbReference type="PROSITE" id="PS50157"/>
    </source>
</evidence>
<organism evidence="12">
    <name type="scientific">Notodromas monacha</name>
    <dbReference type="NCBI Taxonomy" id="399045"/>
    <lineage>
        <taxon>Eukaryota</taxon>
        <taxon>Metazoa</taxon>
        <taxon>Ecdysozoa</taxon>
        <taxon>Arthropoda</taxon>
        <taxon>Crustacea</taxon>
        <taxon>Oligostraca</taxon>
        <taxon>Ostracoda</taxon>
        <taxon>Podocopa</taxon>
        <taxon>Podocopida</taxon>
        <taxon>Cypridocopina</taxon>
        <taxon>Cypridoidea</taxon>
        <taxon>Cyprididae</taxon>
        <taxon>Notodromas</taxon>
    </lineage>
</organism>
<dbReference type="AlphaFoldDB" id="A0A7R9BSD8"/>
<feature type="compositionally biased region" description="Basic and acidic residues" evidence="10">
    <location>
        <begin position="341"/>
        <end position="357"/>
    </location>
</feature>
<gene>
    <name evidence="12" type="ORF">NMOB1V02_LOCUS8333</name>
</gene>
<dbReference type="EMBL" id="CAJPEX010002318">
    <property type="protein sequence ID" value="CAG0920827.1"/>
    <property type="molecule type" value="Genomic_DNA"/>
</dbReference>